<dbReference type="Proteomes" id="UP001221757">
    <property type="component" value="Unassembled WGS sequence"/>
</dbReference>
<keyword evidence="2" id="KW-1185">Reference proteome</keyword>
<dbReference type="EMBL" id="JARKIE010000327">
    <property type="protein sequence ID" value="KAJ7654176.1"/>
    <property type="molecule type" value="Genomic_DNA"/>
</dbReference>
<sequence>MVGIVHKCPRLLERRASDCGFRDSVAAGTRPIPPSKGVPDLFRGASSCPNICWRLRRVKGYASSGRRRSGKPHLPARSDMGRTTVEDAYQTCFAARRRVRKSAGGSCRRVKGVASSAPPGTDLRVTGQFISSLGRCGDPLRPAAVAPLRSRSSRFLGVGSQPSCTLVVGPQA</sequence>
<evidence type="ECO:0000313" key="2">
    <source>
        <dbReference type="Proteomes" id="UP001221757"/>
    </source>
</evidence>
<reference evidence="1" key="1">
    <citation type="submission" date="2023-03" db="EMBL/GenBank/DDBJ databases">
        <title>Massive genome expansion in bonnet fungi (Mycena s.s.) driven by repeated elements and novel gene families across ecological guilds.</title>
        <authorList>
            <consortium name="Lawrence Berkeley National Laboratory"/>
            <person name="Harder C.B."/>
            <person name="Miyauchi S."/>
            <person name="Viragh M."/>
            <person name="Kuo A."/>
            <person name="Thoen E."/>
            <person name="Andreopoulos B."/>
            <person name="Lu D."/>
            <person name="Skrede I."/>
            <person name="Drula E."/>
            <person name="Henrissat B."/>
            <person name="Morin E."/>
            <person name="Kohler A."/>
            <person name="Barry K."/>
            <person name="LaButti K."/>
            <person name="Morin E."/>
            <person name="Salamov A."/>
            <person name="Lipzen A."/>
            <person name="Mereny Z."/>
            <person name="Hegedus B."/>
            <person name="Baldrian P."/>
            <person name="Stursova M."/>
            <person name="Weitz H."/>
            <person name="Taylor A."/>
            <person name="Grigoriev I.V."/>
            <person name="Nagy L.G."/>
            <person name="Martin F."/>
            <person name="Kauserud H."/>
        </authorList>
    </citation>
    <scope>NUCLEOTIDE SEQUENCE</scope>
    <source>
        <strain evidence="1">CBHHK067</strain>
    </source>
</reference>
<dbReference type="AlphaFoldDB" id="A0AAD7CMV5"/>
<proteinExistence type="predicted"/>
<protein>
    <submittedName>
        <fullName evidence="1">Uncharacterized protein</fullName>
    </submittedName>
</protein>
<gene>
    <name evidence="1" type="ORF">B0H17DRAFT_1146902</name>
</gene>
<comment type="caution">
    <text evidence="1">The sequence shown here is derived from an EMBL/GenBank/DDBJ whole genome shotgun (WGS) entry which is preliminary data.</text>
</comment>
<evidence type="ECO:0000313" key="1">
    <source>
        <dbReference type="EMBL" id="KAJ7654176.1"/>
    </source>
</evidence>
<organism evidence="1 2">
    <name type="scientific">Mycena rosella</name>
    <name type="common">Pink bonnet</name>
    <name type="synonym">Agaricus rosellus</name>
    <dbReference type="NCBI Taxonomy" id="1033263"/>
    <lineage>
        <taxon>Eukaryota</taxon>
        <taxon>Fungi</taxon>
        <taxon>Dikarya</taxon>
        <taxon>Basidiomycota</taxon>
        <taxon>Agaricomycotina</taxon>
        <taxon>Agaricomycetes</taxon>
        <taxon>Agaricomycetidae</taxon>
        <taxon>Agaricales</taxon>
        <taxon>Marasmiineae</taxon>
        <taxon>Mycenaceae</taxon>
        <taxon>Mycena</taxon>
    </lineage>
</organism>
<accession>A0AAD7CMV5</accession>
<name>A0AAD7CMV5_MYCRO</name>